<feature type="compositionally biased region" description="Basic and acidic residues" evidence="1">
    <location>
        <begin position="353"/>
        <end position="369"/>
    </location>
</feature>
<feature type="compositionally biased region" description="Gly residues" evidence="1">
    <location>
        <begin position="56"/>
        <end position="79"/>
    </location>
</feature>
<evidence type="ECO:0000256" key="1">
    <source>
        <dbReference type="SAM" id="MobiDB-lite"/>
    </source>
</evidence>
<feature type="non-terminal residue" evidence="2">
    <location>
        <position position="450"/>
    </location>
</feature>
<dbReference type="OrthoDB" id="332284at2759"/>
<sequence length="450" mass="49604">MPCTVKLRILGARGFPPPPSSCSSSPAPPPPPPLSSSSSPLQGLPATSAGIVGRPAGAGGTGGGLSSRGGGGGRLGWGGRGEERGERGGTGRYEMVVEISLGPYFQDRTNCSSLVYLPYPPGAVPFTPLLRCMYTWNETFRIELADEGALQTWPLKLETFLRPLSSSNLRSPQQQHALNEKGLLDHYPSRFSPFARFQPSSFHFPRPTKGRKDREGDNGKSHRVGEGEIWSGACSLHFPSPRRLKSSSSFYPFYQRKTSRFSSFPSWLSRHVSQPLAAAFCKKRPSLHVFKRRQSLRYFGTEGRGRRRFLHRSQTTSQHHPTTEEKKRGFTTSSRRQFYPGGVYTPYHKSTLRGREEGREKRGRGEGRRCPFLHPSCSHSNHSGSSATAGGGNSSNSNSCGGFTLRGGSAFLDLALLLRERDGERKDPDQDEEEAERPRRRRCLSSSSSS</sequence>
<dbReference type="EMBL" id="MIGC01011623">
    <property type="protein sequence ID" value="PHJ14766.1"/>
    <property type="molecule type" value="Genomic_DNA"/>
</dbReference>
<dbReference type="AlphaFoldDB" id="A0A2C6KEK2"/>
<feature type="compositionally biased region" description="Basic and acidic residues" evidence="1">
    <location>
        <begin position="80"/>
        <end position="89"/>
    </location>
</feature>
<feature type="compositionally biased region" description="Low complexity" evidence="1">
    <location>
        <begin position="376"/>
        <end position="396"/>
    </location>
</feature>
<feature type="region of interest" description="Disordered" evidence="1">
    <location>
        <begin position="420"/>
        <end position="450"/>
    </location>
</feature>
<reference evidence="2 3" key="1">
    <citation type="journal article" date="2017" name="Int. J. Parasitol.">
        <title>The genome of the protozoan parasite Cystoisospora suis and a reverse vaccinology approach to identify vaccine candidates.</title>
        <authorList>
            <person name="Palmieri N."/>
            <person name="Shrestha A."/>
            <person name="Ruttkowski B."/>
            <person name="Beck T."/>
            <person name="Vogl C."/>
            <person name="Tomley F."/>
            <person name="Blake D.P."/>
            <person name="Joachim A."/>
        </authorList>
    </citation>
    <scope>NUCLEOTIDE SEQUENCE [LARGE SCALE GENOMIC DNA]</scope>
    <source>
        <strain evidence="2 3">Wien I</strain>
    </source>
</reference>
<protein>
    <submittedName>
        <fullName evidence="2">Uncharacterized protein</fullName>
    </submittedName>
</protein>
<proteinExistence type="predicted"/>
<dbReference type="Proteomes" id="UP000221165">
    <property type="component" value="Unassembled WGS sequence"/>
</dbReference>
<evidence type="ECO:0000313" key="3">
    <source>
        <dbReference type="Proteomes" id="UP000221165"/>
    </source>
</evidence>
<feature type="compositionally biased region" description="Pro residues" evidence="1">
    <location>
        <begin position="15"/>
        <end position="34"/>
    </location>
</feature>
<organism evidence="2 3">
    <name type="scientific">Cystoisospora suis</name>
    <dbReference type="NCBI Taxonomy" id="483139"/>
    <lineage>
        <taxon>Eukaryota</taxon>
        <taxon>Sar</taxon>
        <taxon>Alveolata</taxon>
        <taxon>Apicomplexa</taxon>
        <taxon>Conoidasida</taxon>
        <taxon>Coccidia</taxon>
        <taxon>Eucoccidiorida</taxon>
        <taxon>Eimeriorina</taxon>
        <taxon>Sarcocystidae</taxon>
        <taxon>Cystoisospora</taxon>
    </lineage>
</organism>
<gene>
    <name evidence="2" type="ORF">CSUI_011424</name>
</gene>
<evidence type="ECO:0000313" key="2">
    <source>
        <dbReference type="EMBL" id="PHJ14766.1"/>
    </source>
</evidence>
<dbReference type="VEuPathDB" id="ToxoDB:CSUI_011424"/>
<keyword evidence="3" id="KW-1185">Reference proteome</keyword>
<dbReference type="RefSeq" id="XP_067916502.1">
    <property type="nucleotide sequence ID" value="XM_068071522.1"/>
</dbReference>
<accession>A0A2C6KEK2</accession>
<feature type="region of interest" description="Disordered" evidence="1">
    <location>
        <begin position="196"/>
        <end position="225"/>
    </location>
</feature>
<dbReference type="GeneID" id="94434733"/>
<feature type="compositionally biased region" description="Basic and acidic residues" evidence="1">
    <location>
        <begin position="210"/>
        <end position="225"/>
    </location>
</feature>
<name>A0A2C6KEK2_9APIC</name>
<feature type="region of interest" description="Disordered" evidence="1">
    <location>
        <begin position="308"/>
        <end position="396"/>
    </location>
</feature>
<comment type="caution">
    <text evidence="2">The sequence shown here is derived from an EMBL/GenBank/DDBJ whole genome shotgun (WGS) entry which is preliminary data.</text>
</comment>
<feature type="region of interest" description="Disordered" evidence="1">
    <location>
        <begin position="12"/>
        <end position="89"/>
    </location>
</feature>